<comment type="caution">
    <text evidence="1">The sequence shown here is derived from an EMBL/GenBank/DDBJ whole genome shotgun (WGS) entry which is preliminary data.</text>
</comment>
<evidence type="ECO:0000313" key="2">
    <source>
        <dbReference type="Proteomes" id="UP001156702"/>
    </source>
</evidence>
<keyword evidence="2" id="KW-1185">Reference proteome</keyword>
<gene>
    <name evidence="1" type="ORF">GCM10007923_63170</name>
</gene>
<dbReference type="EMBL" id="BSOP01000067">
    <property type="protein sequence ID" value="GLR55096.1"/>
    <property type="molecule type" value="Genomic_DNA"/>
</dbReference>
<sequence>MRQLYHVGTCPLCNQGRLWLQKNLTTSAIYAHCEECEQGYLSPEDIKIASGGFLTLMEDYETEDPTGEDVENSVWARVVTFVQSSGTGAATPKDPSR</sequence>
<accession>A0ABQ5ZTL4</accession>
<organism evidence="1 2">
    <name type="scientific">Shinella yambaruensis</name>
    <dbReference type="NCBI Taxonomy" id="415996"/>
    <lineage>
        <taxon>Bacteria</taxon>
        <taxon>Pseudomonadati</taxon>
        <taxon>Pseudomonadota</taxon>
        <taxon>Alphaproteobacteria</taxon>
        <taxon>Hyphomicrobiales</taxon>
        <taxon>Rhizobiaceae</taxon>
        <taxon>Shinella</taxon>
    </lineage>
</organism>
<evidence type="ECO:0000313" key="1">
    <source>
        <dbReference type="EMBL" id="GLR55096.1"/>
    </source>
</evidence>
<proteinExistence type="predicted"/>
<reference evidence="2" key="1">
    <citation type="journal article" date="2019" name="Int. J. Syst. Evol. Microbiol.">
        <title>The Global Catalogue of Microorganisms (GCM) 10K type strain sequencing project: providing services to taxonomists for standard genome sequencing and annotation.</title>
        <authorList>
            <consortium name="The Broad Institute Genomics Platform"/>
            <consortium name="The Broad Institute Genome Sequencing Center for Infectious Disease"/>
            <person name="Wu L."/>
            <person name="Ma J."/>
        </authorList>
    </citation>
    <scope>NUCLEOTIDE SEQUENCE [LARGE SCALE GENOMIC DNA]</scope>
    <source>
        <strain evidence="2">NBRC 102122</strain>
    </source>
</reference>
<name>A0ABQ5ZTL4_9HYPH</name>
<dbReference type="Proteomes" id="UP001156702">
    <property type="component" value="Unassembled WGS sequence"/>
</dbReference>
<protein>
    <submittedName>
        <fullName evidence="1">Uncharacterized protein</fullName>
    </submittedName>
</protein>